<keyword evidence="2" id="KW-1185">Reference proteome</keyword>
<evidence type="ECO:0008006" key="3">
    <source>
        <dbReference type="Google" id="ProtNLM"/>
    </source>
</evidence>
<gene>
    <name evidence="1" type="ORF">GCM10007876_39950</name>
</gene>
<reference evidence="1" key="1">
    <citation type="journal article" date="2014" name="Int. J. Syst. Evol. Microbiol.">
        <title>Complete genome sequence of Corynebacterium casei LMG S-19264T (=DSM 44701T), isolated from a smear-ripened cheese.</title>
        <authorList>
            <consortium name="US DOE Joint Genome Institute (JGI-PGF)"/>
            <person name="Walter F."/>
            <person name="Albersmeier A."/>
            <person name="Kalinowski J."/>
            <person name="Ruckert C."/>
        </authorList>
    </citation>
    <scope>NUCLEOTIDE SEQUENCE</scope>
    <source>
        <strain evidence="1">NBRC 110071</strain>
    </source>
</reference>
<proteinExistence type="predicted"/>
<dbReference type="EMBL" id="BSNM01000027">
    <property type="protein sequence ID" value="GLQ33515.1"/>
    <property type="molecule type" value="Genomic_DNA"/>
</dbReference>
<evidence type="ECO:0000313" key="1">
    <source>
        <dbReference type="EMBL" id="GLQ33515.1"/>
    </source>
</evidence>
<accession>A0AA37SFK7</accession>
<evidence type="ECO:0000313" key="2">
    <source>
        <dbReference type="Proteomes" id="UP001161389"/>
    </source>
</evidence>
<name>A0AA37SFK7_9GAMM</name>
<dbReference type="Proteomes" id="UP001161389">
    <property type="component" value="Unassembled WGS sequence"/>
</dbReference>
<dbReference type="AlphaFoldDB" id="A0AA37SFK7"/>
<comment type="caution">
    <text evidence="1">The sequence shown here is derived from an EMBL/GenBank/DDBJ whole genome shotgun (WGS) entry which is preliminary data.</text>
</comment>
<sequence length="141" mass="15797">MFIDRKLARSVLFNRSIIRRNLFMRLSTAACLKLVMSVSLLFSGLAFSDHAVSDPMRPPGFGEVSTKRTYQSTKFTLSQILVSDQRKRAVINEQLVSVGDSVDGARVLFIDAEKVTLRVDGRTKTLAINTAKGFKIKRETE</sequence>
<organism evidence="1 2">
    <name type="scientific">Litoribrevibacter albus</name>
    <dbReference type="NCBI Taxonomy" id="1473156"/>
    <lineage>
        <taxon>Bacteria</taxon>
        <taxon>Pseudomonadati</taxon>
        <taxon>Pseudomonadota</taxon>
        <taxon>Gammaproteobacteria</taxon>
        <taxon>Oceanospirillales</taxon>
        <taxon>Oceanospirillaceae</taxon>
        <taxon>Litoribrevibacter</taxon>
    </lineage>
</organism>
<reference evidence="1" key="2">
    <citation type="submission" date="2023-01" db="EMBL/GenBank/DDBJ databases">
        <title>Draft genome sequence of Litoribrevibacter albus strain NBRC 110071.</title>
        <authorList>
            <person name="Sun Q."/>
            <person name="Mori K."/>
        </authorList>
    </citation>
    <scope>NUCLEOTIDE SEQUENCE</scope>
    <source>
        <strain evidence="1">NBRC 110071</strain>
    </source>
</reference>
<protein>
    <recommendedName>
        <fullName evidence="3">MSHA biogenesis protein MshK</fullName>
    </recommendedName>
</protein>